<dbReference type="EMBL" id="WAGX01000007">
    <property type="protein sequence ID" value="KAB1436034.1"/>
    <property type="molecule type" value="Genomic_DNA"/>
</dbReference>
<keyword evidence="1" id="KW-0238">DNA-binding</keyword>
<dbReference type="RefSeq" id="WP_151147940.1">
    <property type="nucleotide sequence ID" value="NZ_WAGX01000007.1"/>
</dbReference>
<proteinExistence type="predicted"/>
<organism evidence="1 2">
    <name type="scientific">Candidatus Galacturonatibacter soehngenii</name>
    <dbReference type="NCBI Taxonomy" id="2307010"/>
    <lineage>
        <taxon>Bacteria</taxon>
        <taxon>Bacillati</taxon>
        <taxon>Bacillota</taxon>
        <taxon>Clostridia</taxon>
        <taxon>Lachnospirales</taxon>
        <taxon>Lachnospiraceae</taxon>
        <taxon>Candidatus Galacturonatibacter</taxon>
    </lineage>
</organism>
<dbReference type="InterPro" id="IPR010813">
    <property type="entry name" value="DUF1413"/>
</dbReference>
<reference evidence="1 2" key="1">
    <citation type="submission" date="2019-09" db="EMBL/GenBank/DDBJ databases">
        <authorList>
            <person name="Valk L.C."/>
        </authorList>
    </citation>
    <scope>NUCLEOTIDE SEQUENCE [LARGE SCALE GENOMIC DNA]</scope>
    <source>
        <strain evidence="1">GalUA</strain>
    </source>
</reference>
<gene>
    <name evidence="1" type="ORF">F7O84_16840</name>
</gene>
<evidence type="ECO:0000313" key="1">
    <source>
        <dbReference type="EMBL" id="KAB1436034.1"/>
    </source>
</evidence>
<evidence type="ECO:0000313" key="2">
    <source>
        <dbReference type="Proteomes" id="UP000461768"/>
    </source>
</evidence>
<dbReference type="Pfam" id="PF07205">
    <property type="entry name" value="DUF1413"/>
    <property type="match status" value="1"/>
</dbReference>
<keyword evidence="2" id="KW-1185">Reference proteome</keyword>
<dbReference type="Proteomes" id="UP000461768">
    <property type="component" value="Unassembled WGS sequence"/>
</dbReference>
<dbReference type="AlphaFoldDB" id="A0A7V7UF99"/>
<reference evidence="1 2" key="2">
    <citation type="submission" date="2020-02" db="EMBL/GenBank/DDBJ databases">
        <title>Candidatus Galacturonibacter soehngenii shows hetero-acetogenic catabolism of galacturonic acid but lacks a canonical carbon monoxide dehydrogenase/acetyl-CoA synthase complex.</title>
        <authorList>
            <person name="Diender M."/>
            <person name="Stouten G.R."/>
            <person name="Petersen J.F."/>
            <person name="Nielsen P.H."/>
            <person name="Dueholm M.S."/>
            <person name="Pronk J.T."/>
            <person name="Van Loosdrecht M.C.M."/>
        </authorList>
    </citation>
    <scope>NUCLEOTIDE SEQUENCE [LARGE SCALE GENOMIC DNA]</scope>
    <source>
        <strain evidence="1">GalUA</strain>
    </source>
</reference>
<name>A0A7V7UF99_9FIRM</name>
<dbReference type="OrthoDB" id="371017at2"/>
<comment type="caution">
    <text evidence="1">The sequence shown here is derived from an EMBL/GenBank/DDBJ whole genome shotgun (WGS) entry which is preliminary data.</text>
</comment>
<accession>A0A7V7UF99</accession>
<dbReference type="GO" id="GO:0003677">
    <property type="term" value="F:DNA binding"/>
    <property type="evidence" value="ECO:0007669"/>
    <property type="project" value="UniProtKB-KW"/>
</dbReference>
<sequence>MIDVNDLLKQAIKETKNLQEGEIFLVKDLFKGYIWNRIAVKDRLLLGTLFLNHVQKEKSGLIPVEKTSSHQQRYQKMQA</sequence>
<protein>
    <submittedName>
        <fullName evidence="1">Single-stranded DNA-binding protein</fullName>
    </submittedName>
</protein>